<dbReference type="InterPro" id="IPR031025">
    <property type="entry name" value="LruC_dom"/>
</dbReference>
<reference evidence="2 3" key="1">
    <citation type="journal article" date="2007" name="Science">
        <title>Sea anemone genome reveals ancestral eumetazoan gene repertoire and genomic organization.</title>
        <authorList>
            <person name="Putnam N.H."/>
            <person name="Srivastava M."/>
            <person name="Hellsten U."/>
            <person name="Dirks B."/>
            <person name="Chapman J."/>
            <person name="Salamov A."/>
            <person name="Terry A."/>
            <person name="Shapiro H."/>
            <person name="Lindquist E."/>
            <person name="Kapitonov V.V."/>
            <person name="Jurka J."/>
            <person name="Genikhovich G."/>
            <person name="Grigoriev I.V."/>
            <person name="Lucas S.M."/>
            <person name="Steele R.E."/>
            <person name="Finnerty J.R."/>
            <person name="Technau U."/>
            <person name="Martindale M.Q."/>
            <person name="Rokhsar D.S."/>
        </authorList>
    </citation>
    <scope>NUCLEOTIDE SEQUENCE [LARGE SCALE GENOMIC DNA]</scope>
    <source>
        <strain evidence="3">CH2 X CH6</strain>
    </source>
</reference>
<sequence length="312" mass="33290">MDIAGYMYFYNYNYLRVKGNINLDVEGFLSNDCHIQVDGNLLQRSNFGNHGFAKILGTYSMYTTGPEFLPSTALYPGSLISTTDFSLSAGFISGVDGFIKVVGNTSLTGGAMTSGTLCDVNGIETNTGGAYLVGANLSCSGYIATSACNPEGYGSSTVADADSDGILDAYDEYPNDATRAFNTYYPAANSVATIAFEDLWPTLGDYDFNDLAVNFNIQQVQDPNGQVIEYKVKVKVKAVGGSFENGLGFQLDELVPADISTVTGQSLVKNLISRNANNTEAGQNKAVIICFDSPEPVITRVGGSMFNTIKTN</sequence>
<dbReference type="Proteomes" id="UP000001593">
    <property type="component" value="Unassembled WGS sequence"/>
</dbReference>
<dbReference type="NCBIfam" id="TIGR04456">
    <property type="entry name" value="LruC_dom"/>
    <property type="match status" value="1"/>
</dbReference>
<evidence type="ECO:0000313" key="3">
    <source>
        <dbReference type="Proteomes" id="UP000001593"/>
    </source>
</evidence>
<dbReference type="AlphaFoldDB" id="A8DWI5"/>
<dbReference type="Pfam" id="PF16130">
    <property type="entry name" value="DUF4842"/>
    <property type="match status" value="1"/>
</dbReference>
<keyword evidence="3" id="KW-1185">Reference proteome</keyword>
<dbReference type="HOGENOM" id="CLU_893046_0_0_1"/>
<feature type="domain" description="DUF4842" evidence="1">
    <location>
        <begin position="225"/>
        <end position="310"/>
    </location>
</feature>
<evidence type="ECO:0000313" key="2">
    <source>
        <dbReference type="EMBL" id="EDO25424.1"/>
    </source>
</evidence>
<dbReference type="InParanoid" id="A8DWI5"/>
<protein>
    <recommendedName>
        <fullName evidence="1">DUF4842 domain-containing protein</fullName>
    </recommendedName>
</protein>
<feature type="non-terminal residue" evidence="2">
    <location>
        <position position="312"/>
    </location>
</feature>
<accession>A8DWI5</accession>
<gene>
    <name evidence="2" type="ORF">NEMVEDRAFT_v1g226011</name>
</gene>
<proteinExistence type="predicted"/>
<evidence type="ECO:0000259" key="1">
    <source>
        <dbReference type="Pfam" id="PF16130"/>
    </source>
</evidence>
<dbReference type="EMBL" id="DS479712">
    <property type="protein sequence ID" value="EDO25424.1"/>
    <property type="molecule type" value="Genomic_DNA"/>
</dbReference>
<dbReference type="InterPro" id="IPR032295">
    <property type="entry name" value="DUF4842"/>
</dbReference>
<organism evidence="2 3">
    <name type="scientific">Nematostella vectensis</name>
    <name type="common">Starlet sea anemone</name>
    <dbReference type="NCBI Taxonomy" id="45351"/>
    <lineage>
        <taxon>Eukaryota</taxon>
        <taxon>Metazoa</taxon>
        <taxon>Cnidaria</taxon>
        <taxon>Anthozoa</taxon>
        <taxon>Hexacorallia</taxon>
        <taxon>Actiniaria</taxon>
        <taxon>Edwardsiidae</taxon>
        <taxon>Nematostella</taxon>
    </lineage>
</organism>
<name>A8DWI5_NEMVE</name>